<proteinExistence type="predicted"/>
<dbReference type="EMBL" id="AAHOXJ010000063">
    <property type="protein sequence ID" value="EBY7405974.1"/>
    <property type="molecule type" value="Genomic_DNA"/>
</dbReference>
<feature type="non-terminal residue" evidence="1">
    <location>
        <position position="30"/>
    </location>
</feature>
<organism evidence="1">
    <name type="scientific">Salmonella enterica subsp. enterica serovar Pomona</name>
    <dbReference type="NCBI Taxonomy" id="570935"/>
    <lineage>
        <taxon>Bacteria</taxon>
        <taxon>Pseudomonadati</taxon>
        <taxon>Pseudomonadota</taxon>
        <taxon>Gammaproteobacteria</taxon>
        <taxon>Enterobacterales</taxon>
        <taxon>Enterobacteriaceae</taxon>
        <taxon>Salmonella</taxon>
    </lineage>
</organism>
<dbReference type="AlphaFoldDB" id="A0A5X0GPN2"/>
<evidence type="ECO:0000313" key="1">
    <source>
        <dbReference type="EMBL" id="EBY7405974.1"/>
    </source>
</evidence>
<accession>A0A5X0GPN2</accession>
<reference evidence="1" key="1">
    <citation type="submission" date="2018-09" db="EMBL/GenBank/DDBJ databases">
        <authorList>
            <person name="Ashton P.M."/>
            <person name="Dallman T."/>
            <person name="Nair S."/>
            <person name="De Pinna E."/>
            <person name="Peters T."/>
            <person name="Grant K."/>
        </authorList>
    </citation>
    <scope>NUCLEOTIDE SEQUENCE</scope>
    <source>
        <strain evidence="1">243839</strain>
    </source>
</reference>
<sequence length="30" mass="3180">MKTLTMKRGIANITDSVTSIGIMLVMIAAV</sequence>
<protein>
    <submittedName>
        <fullName evidence="1">Conjugal transfer protein</fullName>
    </submittedName>
</protein>
<comment type="caution">
    <text evidence="1">The sequence shown here is derived from an EMBL/GenBank/DDBJ whole genome shotgun (WGS) entry which is preliminary data.</text>
</comment>
<name>A0A5X0GPN2_SALET</name>
<gene>
    <name evidence="1" type="ORF">D6J37_23850</name>
</gene>